<dbReference type="RefSeq" id="WP_005712633.1">
    <property type="nucleotide sequence ID" value="NZ_CBCRUP010000021.1"/>
</dbReference>
<accession>A0A143CGU2</accession>
<proteinExistence type="predicted"/>
<evidence type="ECO:0000313" key="1">
    <source>
        <dbReference type="EMBL" id="QSX16878.1"/>
    </source>
</evidence>
<protein>
    <submittedName>
        <fullName evidence="1">Uncharacterized protein</fullName>
    </submittedName>
</protein>
<organism evidence="1 2">
    <name type="scientific">Glaesserella parasuis</name>
    <name type="common">Haemophilus parasuis</name>
    <dbReference type="NCBI Taxonomy" id="738"/>
    <lineage>
        <taxon>Bacteria</taxon>
        <taxon>Pseudomonadati</taxon>
        <taxon>Pseudomonadota</taxon>
        <taxon>Gammaproteobacteria</taxon>
        <taxon>Pasteurellales</taxon>
        <taxon>Pasteurellaceae</taxon>
        <taxon>Glaesserella</taxon>
    </lineage>
</organism>
<dbReference type="GeneID" id="66617760"/>
<evidence type="ECO:0000313" key="2">
    <source>
        <dbReference type="Proteomes" id="UP000662736"/>
    </source>
</evidence>
<dbReference type="AlphaFoldDB" id="A0A143CGU2"/>
<dbReference type="EMBL" id="CP071491">
    <property type="protein sequence ID" value="QSX16878.1"/>
    <property type="molecule type" value="Genomic_DNA"/>
</dbReference>
<dbReference type="Proteomes" id="UP000662736">
    <property type="component" value="Chromosome"/>
</dbReference>
<reference evidence="1" key="1">
    <citation type="submission" date="2021-03" db="EMBL/GenBank/DDBJ databases">
        <title>Characterization of a novel Integrative Conjugative Element in Glaesserella parasuis.</title>
        <authorList>
            <person name="Hu G."/>
            <person name="Sun H."/>
        </authorList>
    </citation>
    <scope>NUCLEOTIDE SEQUENCE</scope>
    <source>
        <strain evidence="1">GHP1807</strain>
    </source>
</reference>
<sequence>MKKMILRVVNNHQTKDIVLNGAKTVVQKAEKGTKYQLIDEHGNLITNAKAEVVGNDLAISVEGSQQPSLV</sequence>
<name>A0A143CGU2_GLAPU</name>
<dbReference type="KEGG" id="hpas:JL26_08855"/>
<gene>
    <name evidence="1" type="ORF">J1G54_11295</name>
</gene>